<organism evidence="2 3">
    <name type="scientific">Denitratimonas tolerans</name>
    <dbReference type="NCBI Taxonomy" id="1338420"/>
    <lineage>
        <taxon>Bacteria</taxon>
        <taxon>Pseudomonadati</taxon>
        <taxon>Pseudomonadota</taxon>
        <taxon>Gammaproteobacteria</taxon>
        <taxon>Lysobacterales</taxon>
        <taxon>Lysobacteraceae</taxon>
        <taxon>Denitratimonas</taxon>
    </lineage>
</organism>
<dbReference type="Proteomes" id="UP001364472">
    <property type="component" value="Unassembled WGS sequence"/>
</dbReference>
<feature type="domain" description="N-acetyltransferase" evidence="1">
    <location>
        <begin position="13"/>
        <end position="174"/>
    </location>
</feature>
<dbReference type="InterPro" id="IPR000182">
    <property type="entry name" value="GNAT_dom"/>
</dbReference>
<keyword evidence="3" id="KW-1185">Reference proteome</keyword>
<evidence type="ECO:0000259" key="1">
    <source>
        <dbReference type="PROSITE" id="PS51186"/>
    </source>
</evidence>
<dbReference type="PANTHER" id="PTHR43792:SF1">
    <property type="entry name" value="N-ACETYLTRANSFERASE DOMAIN-CONTAINING PROTEIN"/>
    <property type="match status" value="1"/>
</dbReference>
<dbReference type="EMBL" id="JBBDHC010000003">
    <property type="protein sequence ID" value="MEJ1248589.1"/>
    <property type="molecule type" value="Genomic_DNA"/>
</dbReference>
<dbReference type="InterPro" id="IPR016181">
    <property type="entry name" value="Acyl_CoA_acyltransferase"/>
</dbReference>
<protein>
    <submittedName>
        <fullName evidence="2">GNAT family N-acetyltransferase</fullName>
    </submittedName>
</protein>
<proteinExistence type="predicted"/>
<dbReference type="AlphaFoldDB" id="A0AAW9R3P8"/>
<dbReference type="SUPFAM" id="SSF55729">
    <property type="entry name" value="Acyl-CoA N-acyltransferases (Nat)"/>
    <property type="match status" value="1"/>
</dbReference>
<dbReference type="Gene3D" id="3.40.630.30">
    <property type="match status" value="1"/>
</dbReference>
<dbReference type="InterPro" id="IPR051531">
    <property type="entry name" value="N-acetyltransferase"/>
</dbReference>
<accession>A0AAW9R3P8</accession>
<dbReference type="RefSeq" id="WP_337334309.1">
    <property type="nucleotide sequence ID" value="NZ_JBBDHC010000003.1"/>
</dbReference>
<comment type="caution">
    <text evidence="2">The sequence shown here is derived from an EMBL/GenBank/DDBJ whole genome shotgun (WGS) entry which is preliminary data.</text>
</comment>
<dbReference type="PANTHER" id="PTHR43792">
    <property type="entry name" value="GNAT FAMILY, PUTATIVE (AFU_ORTHOLOGUE AFUA_3G00765)-RELATED-RELATED"/>
    <property type="match status" value="1"/>
</dbReference>
<evidence type="ECO:0000313" key="2">
    <source>
        <dbReference type="EMBL" id="MEJ1248589.1"/>
    </source>
</evidence>
<dbReference type="PROSITE" id="PS51186">
    <property type="entry name" value="GNAT"/>
    <property type="match status" value="1"/>
</dbReference>
<reference evidence="2 3" key="1">
    <citation type="journal article" date="2016" name="Antonie Van Leeuwenhoek">
        <title>Denitratimonas tolerans gen. nov., sp. nov., a denitrifying bacterium isolated from a bioreactor for tannery wastewater treatment.</title>
        <authorList>
            <person name="Han S.I."/>
            <person name="Kim J.O."/>
            <person name="Lee Y.R."/>
            <person name="Ekpeghere K.I."/>
            <person name="Koh S.C."/>
            <person name="Whang K.S."/>
        </authorList>
    </citation>
    <scope>NUCLEOTIDE SEQUENCE [LARGE SCALE GENOMIC DNA]</scope>
    <source>
        <strain evidence="2 3">KACC 17565</strain>
    </source>
</reference>
<gene>
    <name evidence="2" type="ORF">WB794_02730</name>
</gene>
<sequence>MSVFDLRVETGRLLLRPPRIEDFDGYAELLGDEDAARHIGGQASRPAAWRKFLQQPGAWAVQGFGMFSVLDKASGEWLGQCGPWRPEGWPGNEIGWSFRRVVWGRGFATEAARAAIDWALGNLGWSDFVHCIVPENVASRRVAQRLGSTLLRQSSLPSPYENHLVDVWGQGRADWLARRP</sequence>
<name>A0AAW9R3P8_9GAMM</name>
<dbReference type="GO" id="GO:0016747">
    <property type="term" value="F:acyltransferase activity, transferring groups other than amino-acyl groups"/>
    <property type="evidence" value="ECO:0007669"/>
    <property type="project" value="InterPro"/>
</dbReference>
<dbReference type="Pfam" id="PF13302">
    <property type="entry name" value="Acetyltransf_3"/>
    <property type="match status" value="1"/>
</dbReference>
<evidence type="ECO:0000313" key="3">
    <source>
        <dbReference type="Proteomes" id="UP001364472"/>
    </source>
</evidence>